<dbReference type="HOGENOM" id="CLU_111491_0_0_10"/>
<dbReference type="STRING" id="1433126.BN938_1476"/>
<dbReference type="Gene3D" id="3.40.109.10">
    <property type="entry name" value="NADH Oxidase"/>
    <property type="match status" value="1"/>
</dbReference>
<protein>
    <submittedName>
        <fullName evidence="2">Ferredoxin domain containing protein</fullName>
    </submittedName>
</protein>
<sequence length="176" mass="18768">MIINEKTNRSAYLEQVAAAMMTAARTAPKAKGSDQLEIVALTGCDIKELSNKMIELSPILNKKFFLRDADNILQAEAVVLIGTRLHNQGLDCGYCGWATCSEKPVQAPCAFVMNDLGIAIGSAAAKAADMRVDSRVMFSVGVAARAMGILAECHAVMAIPISCTGKSPFFDRVVAK</sequence>
<keyword evidence="3" id="KW-1185">Reference proteome</keyword>
<dbReference type="Proteomes" id="UP000027616">
    <property type="component" value="Chromosome I"/>
</dbReference>
<dbReference type="eggNOG" id="COG4739">
    <property type="taxonomic scope" value="Bacteria"/>
</dbReference>
<name>A0A060RCL6_9BACT</name>
<dbReference type="KEGG" id="rbc:BN938_1476"/>
<evidence type="ECO:0000259" key="1">
    <source>
        <dbReference type="Pfam" id="PF09918"/>
    </source>
</evidence>
<dbReference type="EMBL" id="HG934468">
    <property type="protein sequence ID" value="CDN31563.1"/>
    <property type="molecule type" value="Genomic_DNA"/>
</dbReference>
<proteinExistence type="predicted"/>
<dbReference type="InterPro" id="IPR000415">
    <property type="entry name" value="Nitroreductase-like"/>
</dbReference>
<dbReference type="PANTHER" id="PTHR40101:SF1">
    <property type="entry name" value="4FE-4S DOMAIN-CONTAINING PROTEIN"/>
    <property type="match status" value="1"/>
</dbReference>
<reference evidence="2 3" key="1">
    <citation type="journal article" date="2015" name="Genome Announc.">
        <title>Complete Genome Sequence of the Novel Leech Symbiont Mucinivorans hirudinis M3T.</title>
        <authorList>
            <person name="Nelson M.C."/>
            <person name="Bomar L."/>
            <person name="Graf J."/>
        </authorList>
    </citation>
    <scope>NUCLEOTIDE SEQUENCE [LARGE SCALE GENOMIC DNA]</scope>
    <source>
        <strain evidence="3">M3</strain>
    </source>
</reference>
<feature type="domain" description="DUF2148" evidence="1">
    <location>
        <begin position="108"/>
        <end position="172"/>
    </location>
</feature>
<dbReference type="AlphaFoldDB" id="A0A060RCL6"/>
<evidence type="ECO:0000313" key="2">
    <source>
        <dbReference type="EMBL" id="CDN31563.1"/>
    </source>
</evidence>
<dbReference type="OrthoDB" id="5505478at2"/>
<evidence type="ECO:0000313" key="3">
    <source>
        <dbReference type="Proteomes" id="UP000027616"/>
    </source>
</evidence>
<dbReference type="GO" id="GO:0016491">
    <property type="term" value="F:oxidoreductase activity"/>
    <property type="evidence" value="ECO:0007669"/>
    <property type="project" value="InterPro"/>
</dbReference>
<dbReference type="Pfam" id="PF09918">
    <property type="entry name" value="DUF2148"/>
    <property type="match status" value="1"/>
</dbReference>
<accession>A0A060RCL6</accession>
<dbReference type="PANTHER" id="PTHR40101">
    <property type="entry name" value="CONSERVED PROTEIN"/>
    <property type="match status" value="1"/>
</dbReference>
<gene>
    <name evidence="2" type="ORF">BN938_1476</name>
</gene>
<organism evidence="2 3">
    <name type="scientific">Mucinivorans hirudinis</name>
    <dbReference type="NCBI Taxonomy" id="1433126"/>
    <lineage>
        <taxon>Bacteria</taxon>
        <taxon>Pseudomonadati</taxon>
        <taxon>Bacteroidota</taxon>
        <taxon>Bacteroidia</taxon>
        <taxon>Bacteroidales</taxon>
        <taxon>Rikenellaceae</taxon>
        <taxon>Mucinivorans</taxon>
    </lineage>
</organism>
<dbReference type="PATRIC" id="fig|1433126.3.peg.1461"/>
<dbReference type="InterPro" id="IPR019224">
    <property type="entry name" value="DUF2148"/>
</dbReference>